<dbReference type="EMBL" id="JAUMKJ010000002">
    <property type="protein sequence ID" value="MDO3675755.1"/>
    <property type="molecule type" value="Genomic_DNA"/>
</dbReference>
<organism evidence="3 4">
    <name type="scientific">Paenibacillus ehimensis</name>
    <dbReference type="NCBI Taxonomy" id="79264"/>
    <lineage>
        <taxon>Bacteria</taxon>
        <taxon>Bacillati</taxon>
        <taxon>Bacillota</taxon>
        <taxon>Bacilli</taxon>
        <taxon>Bacillales</taxon>
        <taxon>Paenibacillaceae</taxon>
        <taxon>Paenibacillus</taxon>
    </lineage>
</organism>
<evidence type="ECO:0000313" key="3">
    <source>
        <dbReference type="EMBL" id="MDO3675755.1"/>
    </source>
</evidence>
<dbReference type="Gene3D" id="2.60.120.10">
    <property type="entry name" value="Jelly Rolls"/>
    <property type="match status" value="1"/>
</dbReference>
<dbReference type="InterPro" id="IPR051161">
    <property type="entry name" value="Mannose-6P_isomerase_type2"/>
</dbReference>
<evidence type="ECO:0000259" key="1">
    <source>
        <dbReference type="Pfam" id="PF00483"/>
    </source>
</evidence>
<keyword evidence="4" id="KW-1185">Reference proteome</keyword>
<dbReference type="RefSeq" id="WP_025851206.1">
    <property type="nucleotide sequence ID" value="NZ_JAUMKJ010000002.1"/>
</dbReference>
<proteinExistence type="predicted"/>
<comment type="caution">
    <text evidence="3">The sequence shown here is derived from an EMBL/GenBank/DDBJ whole genome shotgun (WGS) entry which is preliminary data.</text>
</comment>
<dbReference type="PANTHER" id="PTHR46390:SF1">
    <property type="entry name" value="MANNOSE-1-PHOSPHATE GUANYLYLTRANSFERASE"/>
    <property type="match status" value="1"/>
</dbReference>
<dbReference type="InterPro" id="IPR005835">
    <property type="entry name" value="NTP_transferase_dom"/>
</dbReference>
<dbReference type="InterPro" id="IPR013096">
    <property type="entry name" value="Cupin_2"/>
</dbReference>
<dbReference type="Proteomes" id="UP001168883">
    <property type="component" value="Unassembled WGS sequence"/>
</dbReference>
<dbReference type="InterPro" id="IPR029044">
    <property type="entry name" value="Nucleotide-diphossugar_trans"/>
</dbReference>
<evidence type="ECO:0000259" key="2">
    <source>
        <dbReference type="Pfam" id="PF07883"/>
    </source>
</evidence>
<sequence length="472" mass="53227">MKLVLLSGGSGKRLWPLSNDARSKQFLQVLQNDKGEKESMVQRVWRQLESVGLSDDVLVATGKSQTEILQRQLRHLARIVVEPERRDTFPAIALAATYLYSIAGTGLNEVVAVLPVDPYVENDFFHYIKRLERCIGESGADLALIGVKPTYPSGKYGYIIPKQGGGQADAWYQPVHRFTEKPSEQEAEGLIAQQALWNCGVFAFKLNYVINLLMEKGLPIQYEEMLKQYHKTPNISFDYEVVEKAERVVVVPYEGYWKDLGTWNTLTEEMSQNTIGKAVICERSSNTHVVNELDVPVTVIGLKDIVVAASPDGILVADKASSPRLKELLKHTDQPPMYEEKRWGEYKVLDFKKLEDGSEVLTRLVQMTEGQCLSYHSHEHYSECWTIVSGTGQFALDGKIVRVCAGDMLQIPAGAPHSLKALTDMQWLEVHRGRELHTENTTRLLTQWAEIEQHFETYSGSPKKDDNLMEGA</sequence>
<name>A0ABT8V712_9BACL</name>
<dbReference type="Pfam" id="PF07883">
    <property type="entry name" value="Cupin_2"/>
    <property type="match status" value="1"/>
</dbReference>
<dbReference type="InterPro" id="IPR011051">
    <property type="entry name" value="RmlC_Cupin_sf"/>
</dbReference>
<dbReference type="Pfam" id="PF00483">
    <property type="entry name" value="NTP_transferase"/>
    <property type="match status" value="1"/>
</dbReference>
<dbReference type="Gene3D" id="3.90.550.10">
    <property type="entry name" value="Spore Coat Polysaccharide Biosynthesis Protein SpsA, Chain A"/>
    <property type="match status" value="1"/>
</dbReference>
<gene>
    <name evidence="3" type="ORF">Q3C12_01990</name>
</gene>
<accession>A0ABT8V712</accession>
<dbReference type="SUPFAM" id="SSF53448">
    <property type="entry name" value="Nucleotide-diphospho-sugar transferases"/>
    <property type="match status" value="1"/>
</dbReference>
<dbReference type="InterPro" id="IPR014710">
    <property type="entry name" value="RmlC-like_jellyroll"/>
</dbReference>
<dbReference type="SUPFAM" id="SSF51182">
    <property type="entry name" value="RmlC-like cupins"/>
    <property type="match status" value="1"/>
</dbReference>
<reference evidence="3" key="1">
    <citation type="submission" date="2023-07" db="EMBL/GenBank/DDBJ databases">
        <authorList>
            <person name="Aktuganov G."/>
            <person name="Boyko T."/>
            <person name="Delegan Y."/>
            <person name="Galimzianova N."/>
            <person name="Gilvanova E."/>
            <person name="Korobov V."/>
            <person name="Kuzmina L."/>
            <person name="Melentiev A."/>
            <person name="Milman P."/>
            <person name="Ryabova A."/>
            <person name="Stupak E."/>
            <person name="Yasakov T."/>
            <person name="Zharikova N."/>
            <person name="Zhurenko E."/>
        </authorList>
    </citation>
    <scope>NUCLEOTIDE SEQUENCE</scope>
    <source>
        <strain evidence="3">IB-739</strain>
    </source>
</reference>
<feature type="domain" description="Nucleotidyl transferase" evidence="1">
    <location>
        <begin position="4"/>
        <end position="271"/>
    </location>
</feature>
<feature type="domain" description="Cupin type-2" evidence="2">
    <location>
        <begin position="365"/>
        <end position="430"/>
    </location>
</feature>
<evidence type="ECO:0000313" key="4">
    <source>
        <dbReference type="Proteomes" id="UP001168883"/>
    </source>
</evidence>
<dbReference type="PANTHER" id="PTHR46390">
    <property type="entry name" value="MANNOSE-1-PHOSPHATE GUANYLYLTRANSFERASE"/>
    <property type="match status" value="1"/>
</dbReference>
<dbReference type="CDD" id="cd02213">
    <property type="entry name" value="cupin_PMI_typeII_C"/>
    <property type="match status" value="1"/>
</dbReference>
<protein>
    <submittedName>
        <fullName evidence="3">Sugar phosphate nucleotidyltransferase</fullName>
    </submittedName>
</protein>